<keyword evidence="1" id="KW-0472">Membrane</keyword>
<accession>A0AAN8S8Y8</accession>
<dbReference type="EMBL" id="JAWJWE010000003">
    <property type="protein sequence ID" value="KAK6640039.1"/>
    <property type="molecule type" value="Genomic_DNA"/>
</dbReference>
<organism evidence="2 3">
    <name type="scientific">Polyplax serrata</name>
    <name type="common">Common mouse louse</name>
    <dbReference type="NCBI Taxonomy" id="468196"/>
    <lineage>
        <taxon>Eukaryota</taxon>
        <taxon>Metazoa</taxon>
        <taxon>Ecdysozoa</taxon>
        <taxon>Arthropoda</taxon>
        <taxon>Hexapoda</taxon>
        <taxon>Insecta</taxon>
        <taxon>Pterygota</taxon>
        <taxon>Neoptera</taxon>
        <taxon>Paraneoptera</taxon>
        <taxon>Psocodea</taxon>
        <taxon>Troctomorpha</taxon>
        <taxon>Phthiraptera</taxon>
        <taxon>Anoplura</taxon>
        <taxon>Polyplacidae</taxon>
        <taxon>Polyplax</taxon>
    </lineage>
</organism>
<name>A0AAN8S8Y8_POLSC</name>
<protein>
    <submittedName>
        <fullName evidence="2">Uncharacterized protein</fullName>
    </submittedName>
</protein>
<dbReference type="Proteomes" id="UP001372834">
    <property type="component" value="Unassembled WGS sequence"/>
</dbReference>
<reference evidence="2 3" key="1">
    <citation type="submission" date="2023-10" db="EMBL/GenBank/DDBJ databases">
        <title>Genomes of two closely related lineages of the louse Polyplax serrata with different host specificities.</title>
        <authorList>
            <person name="Martinu J."/>
            <person name="Tarabai H."/>
            <person name="Stefka J."/>
            <person name="Hypsa V."/>
        </authorList>
    </citation>
    <scope>NUCLEOTIDE SEQUENCE [LARGE SCALE GENOMIC DNA]</scope>
    <source>
        <strain evidence="2">HR10_N</strain>
    </source>
</reference>
<gene>
    <name evidence="2" type="ORF">RUM43_008316</name>
</gene>
<comment type="caution">
    <text evidence="2">The sequence shown here is derived from an EMBL/GenBank/DDBJ whole genome shotgun (WGS) entry which is preliminary data.</text>
</comment>
<evidence type="ECO:0000256" key="1">
    <source>
        <dbReference type="SAM" id="Phobius"/>
    </source>
</evidence>
<evidence type="ECO:0000313" key="3">
    <source>
        <dbReference type="Proteomes" id="UP001372834"/>
    </source>
</evidence>
<sequence>MDNSWSGWVSLEGAAKRNKYELNPEVAQTSANRCRIQQSGMERGNERGNGNGGLNSFLLFAFSKPFLLFFFPVPSVLVKLIVHPRLSLHLHTWQEPCAHSFRPSDAAYSS</sequence>
<dbReference type="AlphaFoldDB" id="A0AAN8S8Y8"/>
<keyword evidence="1" id="KW-1133">Transmembrane helix</keyword>
<evidence type="ECO:0000313" key="2">
    <source>
        <dbReference type="EMBL" id="KAK6640039.1"/>
    </source>
</evidence>
<keyword evidence="1" id="KW-0812">Transmembrane</keyword>
<proteinExistence type="predicted"/>
<feature type="transmembrane region" description="Helical" evidence="1">
    <location>
        <begin position="57"/>
        <end position="82"/>
    </location>
</feature>